<organism evidence="3 4">
    <name type="scientific">Agrocybe chaxingu</name>
    <dbReference type="NCBI Taxonomy" id="84603"/>
    <lineage>
        <taxon>Eukaryota</taxon>
        <taxon>Fungi</taxon>
        <taxon>Dikarya</taxon>
        <taxon>Basidiomycota</taxon>
        <taxon>Agaricomycotina</taxon>
        <taxon>Agaricomycetes</taxon>
        <taxon>Agaricomycetidae</taxon>
        <taxon>Agaricales</taxon>
        <taxon>Agaricineae</taxon>
        <taxon>Strophariaceae</taxon>
        <taxon>Agrocybe</taxon>
    </lineage>
</organism>
<name>A0A9W8K2H1_9AGAR</name>
<dbReference type="EMBL" id="JANKHO010001039">
    <property type="protein sequence ID" value="KAJ3504217.1"/>
    <property type="molecule type" value="Genomic_DNA"/>
</dbReference>
<dbReference type="Proteomes" id="UP001148786">
    <property type="component" value="Unassembled WGS sequence"/>
</dbReference>
<proteinExistence type="predicted"/>
<evidence type="ECO:0000313" key="4">
    <source>
        <dbReference type="Proteomes" id="UP001148786"/>
    </source>
</evidence>
<evidence type="ECO:0000256" key="1">
    <source>
        <dbReference type="SAM" id="MobiDB-lite"/>
    </source>
</evidence>
<dbReference type="OrthoDB" id="3167181at2759"/>
<keyword evidence="4" id="KW-1185">Reference proteome</keyword>
<gene>
    <name evidence="3" type="ORF">NLJ89_g8053</name>
</gene>
<reference evidence="3" key="1">
    <citation type="submission" date="2022-07" db="EMBL/GenBank/DDBJ databases">
        <title>Genome Sequence of Agrocybe chaxingu.</title>
        <authorList>
            <person name="Buettner E."/>
        </authorList>
    </citation>
    <scope>NUCLEOTIDE SEQUENCE</scope>
    <source>
        <strain evidence="3">MP-N11</strain>
    </source>
</reference>
<keyword evidence="2" id="KW-0732">Signal</keyword>
<protein>
    <submittedName>
        <fullName evidence="3">Uncharacterized protein</fullName>
    </submittedName>
</protein>
<feature type="compositionally biased region" description="Polar residues" evidence="1">
    <location>
        <begin position="49"/>
        <end position="59"/>
    </location>
</feature>
<feature type="chain" id="PRO_5040924068" evidence="2">
    <location>
        <begin position="21"/>
        <end position="269"/>
    </location>
</feature>
<evidence type="ECO:0000256" key="2">
    <source>
        <dbReference type="SAM" id="SignalP"/>
    </source>
</evidence>
<comment type="caution">
    <text evidence="3">The sequence shown here is derived from an EMBL/GenBank/DDBJ whole genome shotgun (WGS) entry which is preliminary data.</text>
</comment>
<accession>A0A9W8K2H1</accession>
<dbReference type="AlphaFoldDB" id="A0A9W8K2H1"/>
<feature type="signal peptide" evidence="2">
    <location>
        <begin position="1"/>
        <end position="20"/>
    </location>
</feature>
<evidence type="ECO:0000313" key="3">
    <source>
        <dbReference type="EMBL" id="KAJ3504217.1"/>
    </source>
</evidence>
<sequence>MFPKLSLLLTLGFFLGLASTSPLGQETNAERLARGLPPNRPKFLRSGTPVLSSRSASTSPLPPVTLTGRLQVRSKDGHVLGQVRNWEGGGTIGGVNFLGPDSDLLVTLSYSPSDLTQLNILATNPAFPAPFYVGAGTFSTVTVPTLSASTRKYAFPPHADFPLLNDALQSLVSFTNVESTPPGSGPVKPAGRDAYVESAIWTIDPSTNKVEAQWINNDGSKPPTILAYDIRNNVLFFTGSLAAYNTDNPFPASAVAQCQFEVTCERPMF</sequence>
<feature type="region of interest" description="Disordered" evidence="1">
    <location>
        <begin position="45"/>
        <end position="64"/>
    </location>
</feature>